<dbReference type="Gene3D" id="3.30.300.180">
    <property type="match status" value="1"/>
</dbReference>
<organism evidence="3 4">
    <name type="scientific">Cystobacter fuscus (strain ATCC 25194 / DSM 2262 / NBRC 100088 / M29)</name>
    <dbReference type="NCBI Taxonomy" id="1242864"/>
    <lineage>
        <taxon>Bacteria</taxon>
        <taxon>Pseudomonadati</taxon>
        <taxon>Myxococcota</taxon>
        <taxon>Myxococcia</taxon>
        <taxon>Myxococcales</taxon>
        <taxon>Cystobacterineae</taxon>
        <taxon>Archangiaceae</taxon>
        <taxon>Cystobacter</taxon>
    </lineage>
</organism>
<feature type="domain" description="DnaA N-terminal" evidence="2">
    <location>
        <begin position="356"/>
        <end position="414"/>
    </location>
</feature>
<name>S9QAF9_CYSF2</name>
<dbReference type="RefSeq" id="WP_002630524.1">
    <property type="nucleotide sequence ID" value="NZ_ANAH02000025.1"/>
</dbReference>
<sequence>MAGLDWVQVDVGFPMSLEAVCAARTLGMDRRAFLGSIVELQIWAVQALPSGRFEPFAMSGGQSGGQVPDASADEAVWCEALEGAVRWTGTPGAFWDALLRARILVREGDTVRLTLCDRYVQVLEKRQKEAERKRKERAAKGSGVSAGRPADASGTSSPRKKKERESEKKTSSAAAAAEVRETGTSASRLLPVPPPTVEDVPEETTPIQRCLPGMHMVPASPPPEVRLQAAATALTTRSTSASAEPCPAEEEAQAEAFFESCQRERCQTLPGIPAEERPRTWGAWYRFALDKVGGDERRLQAAWRGYLHSEWGRTREPRCTAQAFCSPRVWARYLEPVSEPSPAPSADESTEAGRRWNECLGWLRDNGKRYALSWLAQARAVDVEDGHLVLAAPDAYFRQWVEENYGPLVEGLVKEAGLVGVRWRISGSPDAGRQATGA</sequence>
<gene>
    <name evidence="3" type="ORF">D187_004080</name>
</gene>
<dbReference type="InterPro" id="IPR038454">
    <property type="entry name" value="DnaA_N_sf"/>
</dbReference>
<accession>S9QAF9</accession>
<protein>
    <recommendedName>
        <fullName evidence="2">DnaA N-terminal domain-containing protein</fullName>
    </recommendedName>
</protein>
<dbReference type="Pfam" id="PF11638">
    <property type="entry name" value="DnaA_N"/>
    <property type="match status" value="1"/>
</dbReference>
<dbReference type="AlphaFoldDB" id="S9QAF9"/>
<dbReference type="OrthoDB" id="5526546at2"/>
<keyword evidence="4" id="KW-1185">Reference proteome</keyword>
<dbReference type="EMBL" id="ANAH02000025">
    <property type="protein sequence ID" value="EPX58324.1"/>
    <property type="molecule type" value="Genomic_DNA"/>
</dbReference>
<dbReference type="InterPro" id="IPR024633">
    <property type="entry name" value="DnaA_N_dom"/>
</dbReference>
<evidence type="ECO:0000313" key="4">
    <source>
        <dbReference type="Proteomes" id="UP000011682"/>
    </source>
</evidence>
<dbReference type="Proteomes" id="UP000011682">
    <property type="component" value="Unassembled WGS sequence"/>
</dbReference>
<evidence type="ECO:0000256" key="1">
    <source>
        <dbReference type="SAM" id="MobiDB-lite"/>
    </source>
</evidence>
<comment type="caution">
    <text evidence="3">The sequence shown here is derived from an EMBL/GenBank/DDBJ whole genome shotgun (WGS) entry which is preliminary data.</text>
</comment>
<evidence type="ECO:0000313" key="3">
    <source>
        <dbReference type="EMBL" id="EPX58324.1"/>
    </source>
</evidence>
<evidence type="ECO:0000259" key="2">
    <source>
        <dbReference type="Pfam" id="PF11638"/>
    </source>
</evidence>
<proteinExistence type="predicted"/>
<feature type="region of interest" description="Disordered" evidence="1">
    <location>
        <begin position="130"/>
        <end position="203"/>
    </location>
</feature>
<reference evidence="3" key="1">
    <citation type="submission" date="2013-05" db="EMBL/GenBank/DDBJ databases">
        <title>Genome assembly of Cystobacter fuscus DSM 2262.</title>
        <authorList>
            <person name="Sharma G."/>
            <person name="Khatri I."/>
            <person name="Kaur C."/>
            <person name="Mayilraj S."/>
            <person name="Subramanian S."/>
        </authorList>
    </citation>
    <scope>NUCLEOTIDE SEQUENCE [LARGE SCALE GENOMIC DNA]</scope>
    <source>
        <strain evidence="3">DSM 2262</strain>
    </source>
</reference>
<dbReference type="eggNOG" id="COG0593">
    <property type="taxonomic scope" value="Bacteria"/>
</dbReference>